<reference evidence="3" key="2">
    <citation type="submission" date="2023-06" db="EMBL/GenBank/DDBJ databases">
        <authorList>
            <consortium name="Lawrence Berkeley National Laboratory"/>
            <person name="Mondo S.J."/>
            <person name="Hensen N."/>
            <person name="Bonometti L."/>
            <person name="Westerberg I."/>
            <person name="Brannstrom I.O."/>
            <person name="Guillou S."/>
            <person name="Cros-Aarteil S."/>
            <person name="Calhoun S."/>
            <person name="Haridas S."/>
            <person name="Kuo A."/>
            <person name="Pangilinan J."/>
            <person name="Riley R."/>
            <person name="Labutti K."/>
            <person name="Andreopoulos B."/>
            <person name="Lipzen A."/>
            <person name="Chen C."/>
            <person name="Yanf M."/>
            <person name="Daum C."/>
            <person name="Ng V."/>
            <person name="Clum A."/>
            <person name="Steindorff A."/>
            <person name="Ohm R."/>
            <person name="Martin F."/>
            <person name="Silar P."/>
            <person name="Natvig D."/>
            <person name="Lalanne C."/>
            <person name="Gautier V."/>
            <person name="Ament-Velasquez S.L."/>
            <person name="Kruys A."/>
            <person name="Hutchinson M.I."/>
            <person name="Powell A.J."/>
            <person name="Barry K."/>
            <person name="Miller A.N."/>
            <person name="Grigoriev I.V."/>
            <person name="Debuchy R."/>
            <person name="Gladieux P."/>
            <person name="Thoren M.H."/>
            <person name="Johannesson H."/>
        </authorList>
    </citation>
    <scope>NUCLEOTIDE SEQUENCE</scope>
    <source>
        <strain evidence="3">PSN324</strain>
    </source>
</reference>
<feature type="transmembrane region" description="Helical" evidence="2">
    <location>
        <begin position="195"/>
        <end position="216"/>
    </location>
</feature>
<evidence type="ECO:0000313" key="3">
    <source>
        <dbReference type="EMBL" id="KAK4465980.1"/>
    </source>
</evidence>
<evidence type="ECO:0000256" key="1">
    <source>
        <dbReference type="SAM" id="MobiDB-lite"/>
    </source>
</evidence>
<accession>A0AAV9I1C2</accession>
<protein>
    <submittedName>
        <fullName evidence="3">Uncharacterized protein</fullName>
    </submittedName>
</protein>
<feature type="compositionally biased region" description="Pro residues" evidence="1">
    <location>
        <begin position="241"/>
        <end position="250"/>
    </location>
</feature>
<reference evidence="3" key="1">
    <citation type="journal article" date="2023" name="Mol. Phylogenet. Evol.">
        <title>Genome-scale phylogeny and comparative genomics of the fungal order Sordariales.</title>
        <authorList>
            <person name="Hensen N."/>
            <person name="Bonometti L."/>
            <person name="Westerberg I."/>
            <person name="Brannstrom I.O."/>
            <person name="Guillou S."/>
            <person name="Cros-Aarteil S."/>
            <person name="Calhoun S."/>
            <person name="Haridas S."/>
            <person name="Kuo A."/>
            <person name="Mondo S."/>
            <person name="Pangilinan J."/>
            <person name="Riley R."/>
            <person name="LaButti K."/>
            <person name="Andreopoulos B."/>
            <person name="Lipzen A."/>
            <person name="Chen C."/>
            <person name="Yan M."/>
            <person name="Daum C."/>
            <person name="Ng V."/>
            <person name="Clum A."/>
            <person name="Steindorff A."/>
            <person name="Ohm R.A."/>
            <person name="Martin F."/>
            <person name="Silar P."/>
            <person name="Natvig D.O."/>
            <person name="Lalanne C."/>
            <person name="Gautier V."/>
            <person name="Ament-Velasquez S.L."/>
            <person name="Kruys A."/>
            <person name="Hutchinson M.I."/>
            <person name="Powell A.J."/>
            <person name="Barry K."/>
            <person name="Miller A.N."/>
            <person name="Grigoriev I.V."/>
            <person name="Debuchy R."/>
            <person name="Gladieux P."/>
            <person name="Hiltunen Thoren M."/>
            <person name="Johannesson H."/>
        </authorList>
    </citation>
    <scope>NUCLEOTIDE SEQUENCE</scope>
    <source>
        <strain evidence="3">PSN324</strain>
    </source>
</reference>
<keyword evidence="2" id="KW-0472">Membrane</keyword>
<feature type="region of interest" description="Disordered" evidence="1">
    <location>
        <begin position="316"/>
        <end position="363"/>
    </location>
</feature>
<evidence type="ECO:0000256" key="2">
    <source>
        <dbReference type="SAM" id="Phobius"/>
    </source>
</evidence>
<evidence type="ECO:0000313" key="4">
    <source>
        <dbReference type="Proteomes" id="UP001321749"/>
    </source>
</evidence>
<comment type="caution">
    <text evidence="3">The sequence shown here is derived from an EMBL/GenBank/DDBJ whole genome shotgun (WGS) entry which is preliminary data.</text>
</comment>
<sequence>MTLLGPLTTAFQVPATCTAVATQLYLVRNGTQSSLVQGPLFSNDPSCFPTDYEPAPTNYYSPAFCPAGYTSACSSLETAKSETAVACCPDGLPYTCGTNQQNQVSLGCTTTWQGAAAVFTATVLSDKSTGTTTVLSQATGGISAYGIYVRFREGDPTAVSTSRPSVPPATSLPPVVLMPTDTGKKSSGLSSTAKIGIGVGAGLAFFIAMTSLWFFIYTRRRRRQRGAEAIYGPEPKLPRSDGPPPVPPKELSPTPVSYRAIPPPMYELSEEVSPRLPRSMTSKRHRSSSPNSGMSSPVGTFESGVMYGVGVVVPLPPSPPVELEADVPSESSMRERAASPASSNTAWSDNRQARNPATTASWI</sequence>
<name>A0AAV9I1C2_9PEZI</name>
<keyword evidence="2" id="KW-1133">Transmembrane helix</keyword>
<organism evidence="3 4">
    <name type="scientific">Cladorrhinum samala</name>
    <dbReference type="NCBI Taxonomy" id="585594"/>
    <lineage>
        <taxon>Eukaryota</taxon>
        <taxon>Fungi</taxon>
        <taxon>Dikarya</taxon>
        <taxon>Ascomycota</taxon>
        <taxon>Pezizomycotina</taxon>
        <taxon>Sordariomycetes</taxon>
        <taxon>Sordariomycetidae</taxon>
        <taxon>Sordariales</taxon>
        <taxon>Podosporaceae</taxon>
        <taxon>Cladorrhinum</taxon>
    </lineage>
</organism>
<keyword evidence="2" id="KW-0812">Transmembrane</keyword>
<dbReference type="AlphaFoldDB" id="A0AAV9I1C2"/>
<feature type="compositionally biased region" description="Polar residues" evidence="1">
    <location>
        <begin position="340"/>
        <end position="363"/>
    </location>
</feature>
<proteinExistence type="predicted"/>
<feature type="region of interest" description="Disordered" evidence="1">
    <location>
        <begin position="158"/>
        <end position="177"/>
    </location>
</feature>
<dbReference type="Proteomes" id="UP001321749">
    <property type="component" value="Unassembled WGS sequence"/>
</dbReference>
<feature type="region of interest" description="Disordered" evidence="1">
    <location>
        <begin position="228"/>
        <end position="256"/>
    </location>
</feature>
<gene>
    <name evidence="3" type="ORF">QBC42DRAFT_103230</name>
</gene>
<dbReference type="EMBL" id="MU864935">
    <property type="protein sequence ID" value="KAK4465980.1"/>
    <property type="molecule type" value="Genomic_DNA"/>
</dbReference>
<feature type="region of interest" description="Disordered" evidence="1">
    <location>
        <begin position="269"/>
        <end position="298"/>
    </location>
</feature>
<keyword evidence="4" id="KW-1185">Reference proteome</keyword>